<gene>
    <name evidence="3" type="ORF">METZ01_LOCUS10248</name>
</gene>
<keyword evidence="1" id="KW-0711">Selenium</keyword>
<evidence type="ECO:0000259" key="2">
    <source>
        <dbReference type="PROSITE" id="PS50206"/>
    </source>
</evidence>
<dbReference type="Gene3D" id="3.40.250.10">
    <property type="entry name" value="Rhodanese-like domain"/>
    <property type="match status" value="1"/>
</dbReference>
<feature type="non-terminal residue" evidence="3">
    <location>
        <position position="1"/>
    </location>
</feature>
<feature type="domain" description="Rhodanese" evidence="2">
    <location>
        <begin position="13"/>
        <end position="136"/>
    </location>
</feature>
<accession>A0A381NTF4</accession>
<dbReference type="PANTHER" id="PTHR30401:SF0">
    <property type="entry name" value="TRNA 2-SELENOURIDINE SYNTHASE"/>
    <property type="match status" value="1"/>
</dbReference>
<dbReference type="InterPro" id="IPR058840">
    <property type="entry name" value="AAA_SelU"/>
</dbReference>
<dbReference type="SMART" id="SM00450">
    <property type="entry name" value="RHOD"/>
    <property type="match status" value="1"/>
</dbReference>
<dbReference type="InterPro" id="IPR017582">
    <property type="entry name" value="SelU"/>
</dbReference>
<name>A0A381NTF4_9ZZZZ</name>
<dbReference type="EMBL" id="UINC01000555">
    <property type="protein sequence ID" value="SUZ57394.1"/>
    <property type="molecule type" value="Genomic_DNA"/>
</dbReference>
<dbReference type="PROSITE" id="PS50206">
    <property type="entry name" value="RHODANESE_3"/>
    <property type="match status" value="1"/>
</dbReference>
<dbReference type="NCBIfam" id="NF008751">
    <property type="entry name" value="PRK11784.1-3"/>
    <property type="match status" value="1"/>
</dbReference>
<dbReference type="AlphaFoldDB" id="A0A381NTF4"/>
<dbReference type="Pfam" id="PF26341">
    <property type="entry name" value="AAA_SelU"/>
    <property type="match status" value="1"/>
</dbReference>
<evidence type="ECO:0000256" key="1">
    <source>
        <dbReference type="ARBA" id="ARBA00023266"/>
    </source>
</evidence>
<reference evidence="3" key="1">
    <citation type="submission" date="2018-05" db="EMBL/GenBank/DDBJ databases">
        <authorList>
            <person name="Lanie J.A."/>
            <person name="Ng W.-L."/>
            <person name="Kazmierczak K.M."/>
            <person name="Andrzejewski T.M."/>
            <person name="Davidsen T.M."/>
            <person name="Wayne K.J."/>
            <person name="Tettelin H."/>
            <person name="Glass J.I."/>
            <person name="Rusch D."/>
            <person name="Podicherti R."/>
            <person name="Tsui H.-C.T."/>
            <person name="Winkler M.E."/>
        </authorList>
    </citation>
    <scope>NUCLEOTIDE SEQUENCE</scope>
</reference>
<proteinExistence type="predicted"/>
<dbReference type="NCBIfam" id="NF008750">
    <property type="entry name" value="PRK11784.1-2"/>
    <property type="match status" value="1"/>
</dbReference>
<protein>
    <recommendedName>
        <fullName evidence="2">Rhodanese domain-containing protein</fullName>
    </recommendedName>
</protein>
<dbReference type="GO" id="GO:0002098">
    <property type="term" value="P:tRNA wobble uridine modification"/>
    <property type="evidence" value="ECO:0007669"/>
    <property type="project" value="InterPro"/>
</dbReference>
<dbReference type="NCBIfam" id="TIGR03167">
    <property type="entry name" value="tRNA_sel_U_synt"/>
    <property type="match status" value="1"/>
</dbReference>
<dbReference type="InterPro" id="IPR001763">
    <property type="entry name" value="Rhodanese-like_dom"/>
</dbReference>
<evidence type="ECO:0000313" key="3">
    <source>
        <dbReference type="EMBL" id="SUZ57394.1"/>
    </source>
</evidence>
<dbReference type="SUPFAM" id="SSF52821">
    <property type="entry name" value="Rhodanese/Cell cycle control phosphatase"/>
    <property type="match status" value="1"/>
</dbReference>
<sequence>VSIEVVDDYHDILKNHLPVIDVRSPDEYIKGAIPSAINLPILNNDERQQVGTCYKNQGPSAAIELGQKLVEGGSRAKRVRDWASFAHSHEGALLCCWRGGLRSRIAQEWLTEVGSPIPVVKGGSKALRRYCLEQIEASVNHRWLVLGGRTGSGKTRSLNQLSNAVDLEQLANHRGSAFGGDIALQPPPISFENAIAAALLSIDQNRPIVVEDESRTIGRLAVPDKLFKSMQTAPLAILELPLERRVANIYNEYVANGIPSMFTNALTRIRKRLGGARYDELLMLMEEGFNTGNKEPHLRWIELLLTRYYDPMYDYQLEQKSARIIFRGSAAAVDEYLSEQINNG</sequence>
<dbReference type="Pfam" id="PF00581">
    <property type="entry name" value="Rhodanese"/>
    <property type="match status" value="1"/>
</dbReference>
<organism evidence="3">
    <name type="scientific">marine metagenome</name>
    <dbReference type="NCBI Taxonomy" id="408172"/>
    <lineage>
        <taxon>unclassified sequences</taxon>
        <taxon>metagenomes</taxon>
        <taxon>ecological metagenomes</taxon>
    </lineage>
</organism>
<dbReference type="InterPro" id="IPR036873">
    <property type="entry name" value="Rhodanese-like_dom_sf"/>
</dbReference>
<dbReference type="GO" id="GO:0043828">
    <property type="term" value="F:tRNA 2-selenouridine synthase activity"/>
    <property type="evidence" value="ECO:0007669"/>
    <property type="project" value="InterPro"/>
</dbReference>
<dbReference type="PANTHER" id="PTHR30401">
    <property type="entry name" value="TRNA 2-SELENOURIDINE SYNTHASE"/>
    <property type="match status" value="1"/>
</dbReference>